<evidence type="ECO:0000259" key="1">
    <source>
        <dbReference type="Pfam" id="PF13529"/>
    </source>
</evidence>
<accession>A0A166CAP4</accession>
<protein>
    <recommendedName>
        <fullName evidence="1">Peptidase C39-like domain-containing protein</fullName>
    </recommendedName>
</protein>
<evidence type="ECO:0000313" key="3">
    <source>
        <dbReference type="Proteomes" id="UP000077245"/>
    </source>
</evidence>
<comment type="caution">
    <text evidence="2">The sequence shown here is derived from an EMBL/GenBank/DDBJ whole genome shotgun (WGS) entry which is preliminary data.</text>
</comment>
<dbReference type="STRING" id="49547.MBCUR_05320"/>
<gene>
    <name evidence="2" type="ORF">MBCUR_05320</name>
</gene>
<dbReference type="Pfam" id="PF09373">
    <property type="entry name" value="PMBR"/>
    <property type="match status" value="1"/>
</dbReference>
<evidence type="ECO:0000313" key="2">
    <source>
        <dbReference type="EMBL" id="KZX14308.1"/>
    </source>
</evidence>
<dbReference type="Proteomes" id="UP000077245">
    <property type="component" value="Unassembled WGS sequence"/>
</dbReference>
<dbReference type="EMBL" id="LWMV01000105">
    <property type="protein sequence ID" value="KZX14308.1"/>
    <property type="molecule type" value="Genomic_DNA"/>
</dbReference>
<feature type="domain" description="Peptidase C39-like" evidence="1">
    <location>
        <begin position="71"/>
        <end position="196"/>
    </location>
</feature>
<sequence length="231" mass="26570">MSTVSWEQYSQMVSNVNIFKAKNKRNPNTVTIPEITKPKPGIAVLEYSCSNWNQRNFPKSNSVDYSKYKKYSAYVCGNTAFANLLKCLKMTNWTYDEIVKTTIPLFNTRVGIGTVPPDFTYGVQKTLAKYYPDYRLVTTPFDRKNFIKTLYELLKKSPVIVNLETDKTIGYNNRYGHYSLVSGVDKDKGLVKFLDSNHIPGIPAPKWYKADVIARLIEMHGKRPLWTIVKK</sequence>
<dbReference type="InterPro" id="IPR038765">
    <property type="entry name" value="Papain-like_cys_pep_sf"/>
</dbReference>
<dbReference type="AlphaFoldDB" id="A0A166CAP4"/>
<reference evidence="2 3" key="1">
    <citation type="submission" date="2016-04" db="EMBL/GenBank/DDBJ databases">
        <title>Genome sequence of Methanobrevibacter curvatus DSM 11111.</title>
        <authorList>
            <person name="Poehlein A."/>
            <person name="Seedorf H."/>
            <person name="Daniel R."/>
        </authorList>
    </citation>
    <scope>NUCLEOTIDE SEQUENCE [LARGE SCALE GENOMIC DNA]</scope>
    <source>
        <strain evidence="2 3">DSM 11111</strain>
    </source>
</reference>
<dbReference type="RefSeq" id="WP_067089856.1">
    <property type="nucleotide sequence ID" value="NZ_LWMV01000105.1"/>
</dbReference>
<dbReference type="InterPro" id="IPR039564">
    <property type="entry name" value="Peptidase_C39-like"/>
</dbReference>
<proteinExistence type="predicted"/>
<dbReference type="PATRIC" id="fig|49547.3.peg.557"/>
<dbReference type="SUPFAM" id="SSF54001">
    <property type="entry name" value="Cysteine proteinases"/>
    <property type="match status" value="1"/>
</dbReference>
<organism evidence="2 3">
    <name type="scientific">Methanobrevibacter curvatus</name>
    <dbReference type="NCBI Taxonomy" id="49547"/>
    <lineage>
        <taxon>Archaea</taxon>
        <taxon>Methanobacteriati</taxon>
        <taxon>Methanobacteriota</taxon>
        <taxon>Methanomada group</taxon>
        <taxon>Methanobacteria</taxon>
        <taxon>Methanobacteriales</taxon>
        <taxon>Methanobacteriaceae</taxon>
        <taxon>Methanobrevibacter</taxon>
    </lineage>
</organism>
<keyword evidence="3" id="KW-1185">Reference proteome</keyword>
<dbReference type="Pfam" id="PF13529">
    <property type="entry name" value="Peptidase_C39_2"/>
    <property type="match status" value="1"/>
</dbReference>
<dbReference type="InterPro" id="IPR018975">
    <property type="entry name" value="Pseudomurein-binding_repeat"/>
</dbReference>
<name>A0A166CAP4_9EURY</name>